<accession>M2YLG1</accession>
<dbReference type="Proteomes" id="UP000016932">
    <property type="component" value="Unassembled WGS sequence"/>
</dbReference>
<keyword evidence="2" id="KW-1185">Reference proteome</keyword>
<gene>
    <name evidence="1" type="ORF">MYCFIDRAFT_178707</name>
</gene>
<organism evidence="1 2">
    <name type="scientific">Pseudocercospora fijiensis (strain CIRAD86)</name>
    <name type="common">Black leaf streak disease fungus</name>
    <name type="synonym">Mycosphaerella fijiensis</name>
    <dbReference type="NCBI Taxonomy" id="383855"/>
    <lineage>
        <taxon>Eukaryota</taxon>
        <taxon>Fungi</taxon>
        <taxon>Dikarya</taxon>
        <taxon>Ascomycota</taxon>
        <taxon>Pezizomycotina</taxon>
        <taxon>Dothideomycetes</taxon>
        <taxon>Dothideomycetidae</taxon>
        <taxon>Mycosphaerellales</taxon>
        <taxon>Mycosphaerellaceae</taxon>
        <taxon>Pseudocercospora</taxon>
    </lineage>
</organism>
<sequence length="321" mass="35532">MSLPSYEQTFHALSHTRMDWQGESGLTHWIPPVPSIFCPNPFPSPLPHPLDGEGLQGQIAFLPRQEQIPHTSIIHPQLNKGAYSHPCVILATSPCTSYVFCAPITSFNGQALQEKMARATDKSALWQYLQIQHFGAQRDPPNELGELQLVGEQMAKPSYVNLKNGFWIEWRYLGKFNPRANGRIALAPESYLTATWAYAVAEQHRQLITASIACPVACTPARPATPPLSVEESLQQIPYMGTTYYPIPAAYPPSPPLEGLNAAAPEFSMPTCTGLDPTAANFTFEFVQPEVLVPIYAPVPVQMPWMDVNAWSYSQPPVMAM</sequence>
<dbReference type="EMBL" id="KB446563">
    <property type="protein sequence ID" value="EME78580.1"/>
    <property type="molecule type" value="Genomic_DNA"/>
</dbReference>
<evidence type="ECO:0000313" key="2">
    <source>
        <dbReference type="Proteomes" id="UP000016932"/>
    </source>
</evidence>
<dbReference type="HOGENOM" id="CLU_866351_0_0_1"/>
<dbReference type="RefSeq" id="XP_007930930.1">
    <property type="nucleotide sequence ID" value="XM_007932739.1"/>
</dbReference>
<dbReference type="VEuPathDB" id="FungiDB:MYCFIDRAFT_178707"/>
<name>M2YLG1_PSEFD</name>
<proteinExistence type="predicted"/>
<reference evidence="1 2" key="1">
    <citation type="journal article" date="2012" name="PLoS Pathog.">
        <title>Diverse lifestyles and strategies of plant pathogenesis encoded in the genomes of eighteen Dothideomycetes fungi.</title>
        <authorList>
            <person name="Ohm R.A."/>
            <person name="Feau N."/>
            <person name="Henrissat B."/>
            <person name="Schoch C.L."/>
            <person name="Horwitz B.A."/>
            <person name="Barry K.W."/>
            <person name="Condon B.J."/>
            <person name="Copeland A.C."/>
            <person name="Dhillon B."/>
            <person name="Glaser F."/>
            <person name="Hesse C.N."/>
            <person name="Kosti I."/>
            <person name="LaButti K."/>
            <person name="Lindquist E.A."/>
            <person name="Lucas S."/>
            <person name="Salamov A.A."/>
            <person name="Bradshaw R.E."/>
            <person name="Ciuffetti L."/>
            <person name="Hamelin R.C."/>
            <person name="Kema G.H.J."/>
            <person name="Lawrence C."/>
            <person name="Scott J.A."/>
            <person name="Spatafora J.W."/>
            <person name="Turgeon B.G."/>
            <person name="de Wit P.J.G.M."/>
            <person name="Zhong S."/>
            <person name="Goodwin S.B."/>
            <person name="Grigoriev I.V."/>
        </authorList>
    </citation>
    <scope>NUCLEOTIDE SEQUENCE [LARGE SCALE GENOMIC DNA]</scope>
    <source>
        <strain evidence="1 2">CIRAD86</strain>
    </source>
</reference>
<protein>
    <submittedName>
        <fullName evidence="1">Uncharacterized protein</fullName>
    </submittedName>
</protein>
<dbReference type="eggNOG" id="ENOG502R9C8">
    <property type="taxonomic scope" value="Eukaryota"/>
</dbReference>
<dbReference type="GeneID" id="19333981"/>
<dbReference type="KEGG" id="pfj:MYCFIDRAFT_178707"/>
<dbReference type="OrthoDB" id="3646061at2759"/>
<dbReference type="AlphaFoldDB" id="M2YLG1"/>
<evidence type="ECO:0000313" key="1">
    <source>
        <dbReference type="EMBL" id="EME78580.1"/>
    </source>
</evidence>